<evidence type="ECO:0000256" key="2">
    <source>
        <dbReference type="ARBA" id="ARBA00022448"/>
    </source>
</evidence>
<gene>
    <name evidence="12" type="ORF">DK880_00165</name>
</gene>
<dbReference type="Gene3D" id="3.40.50.300">
    <property type="entry name" value="P-loop containing nucleotide triphosphate hydrolases"/>
    <property type="match status" value="1"/>
</dbReference>
<evidence type="ECO:0000256" key="6">
    <source>
        <dbReference type="ARBA" id="ARBA00022840"/>
    </source>
</evidence>
<keyword evidence="13" id="KW-1185">Reference proteome</keyword>
<dbReference type="KEGG" id="cher:DK880_00165"/>
<feature type="transmembrane region" description="Helical" evidence="9">
    <location>
        <begin position="55"/>
        <end position="74"/>
    </location>
</feature>
<evidence type="ECO:0000259" key="10">
    <source>
        <dbReference type="PROSITE" id="PS50893"/>
    </source>
</evidence>
<dbReference type="SMART" id="SM00382">
    <property type="entry name" value="AAA"/>
    <property type="match status" value="1"/>
</dbReference>
<name>A0A2Z3L7R4_9BACT</name>
<dbReference type="OrthoDB" id="9769115at2"/>
<evidence type="ECO:0000313" key="13">
    <source>
        <dbReference type="Proteomes" id="UP000245872"/>
    </source>
</evidence>
<keyword evidence="2" id="KW-0813">Transport</keyword>
<dbReference type="InterPro" id="IPR003439">
    <property type="entry name" value="ABC_transporter-like_ATP-bd"/>
</dbReference>
<dbReference type="PROSITE" id="PS50893">
    <property type="entry name" value="ABC_TRANSPORTER_2"/>
    <property type="match status" value="1"/>
</dbReference>
<feature type="transmembrane region" description="Helical" evidence="9">
    <location>
        <begin position="160"/>
        <end position="182"/>
    </location>
</feature>
<accession>A0A2Z3L7R4</accession>
<evidence type="ECO:0000313" key="12">
    <source>
        <dbReference type="EMBL" id="AWN81501.1"/>
    </source>
</evidence>
<feature type="transmembrane region" description="Helical" evidence="9">
    <location>
        <begin position="202"/>
        <end position="222"/>
    </location>
</feature>
<evidence type="ECO:0000256" key="3">
    <source>
        <dbReference type="ARBA" id="ARBA00022475"/>
    </source>
</evidence>
<dbReference type="Pfam" id="PF00005">
    <property type="entry name" value="ABC_tran"/>
    <property type="match status" value="1"/>
</dbReference>
<evidence type="ECO:0000256" key="5">
    <source>
        <dbReference type="ARBA" id="ARBA00022741"/>
    </source>
</evidence>
<comment type="subcellular location">
    <subcellularLocation>
        <location evidence="1">Cell membrane</location>
        <topology evidence="1">Multi-pass membrane protein</topology>
    </subcellularLocation>
</comment>
<dbReference type="GO" id="GO:0016887">
    <property type="term" value="F:ATP hydrolysis activity"/>
    <property type="evidence" value="ECO:0007669"/>
    <property type="project" value="InterPro"/>
</dbReference>
<evidence type="ECO:0000256" key="1">
    <source>
        <dbReference type="ARBA" id="ARBA00004651"/>
    </source>
</evidence>
<keyword evidence="5" id="KW-0547">Nucleotide-binding</keyword>
<dbReference type="SUPFAM" id="SSF90123">
    <property type="entry name" value="ABC transporter transmembrane region"/>
    <property type="match status" value="1"/>
</dbReference>
<dbReference type="PROSITE" id="PS00211">
    <property type="entry name" value="ABC_TRANSPORTER_1"/>
    <property type="match status" value="1"/>
</dbReference>
<dbReference type="Proteomes" id="UP000245872">
    <property type="component" value="Chromosome"/>
</dbReference>
<dbReference type="InterPro" id="IPR039421">
    <property type="entry name" value="Type_1_exporter"/>
</dbReference>
<feature type="transmembrane region" description="Helical" evidence="9">
    <location>
        <begin position="133"/>
        <end position="153"/>
    </location>
</feature>
<reference evidence="12 13" key="1">
    <citation type="submission" date="2018-05" db="EMBL/GenBank/DDBJ databases">
        <title>Candidatus Cardinium hertigii Genome Assembly.</title>
        <authorList>
            <person name="Showmaker K.C."/>
            <person name="Walden K.O."/>
            <person name="Fields C.J."/>
            <person name="Lambert K.N."/>
            <person name="Hudson M.E."/>
        </authorList>
    </citation>
    <scope>NUCLEOTIDE SEQUENCE [LARGE SCALE GENOMIC DNA]</scope>
    <source>
        <strain evidence="13">cHgTN10</strain>
    </source>
</reference>
<protein>
    <submittedName>
        <fullName evidence="12">Putative ABC transporter ATP-binding protein</fullName>
    </submittedName>
</protein>
<dbReference type="AlphaFoldDB" id="A0A2Z3L7R4"/>
<organism evidence="12 13">
    <name type="scientific">Candidatus Cardinium hertigii</name>
    <dbReference type="NCBI Taxonomy" id="247481"/>
    <lineage>
        <taxon>Bacteria</taxon>
        <taxon>Pseudomonadati</taxon>
        <taxon>Bacteroidota</taxon>
        <taxon>Cytophagia</taxon>
        <taxon>Cytophagales</taxon>
        <taxon>Amoebophilaceae</taxon>
        <taxon>Candidatus Cardinium</taxon>
    </lineage>
</organism>
<dbReference type="GO" id="GO:0005524">
    <property type="term" value="F:ATP binding"/>
    <property type="evidence" value="ECO:0007669"/>
    <property type="project" value="UniProtKB-KW"/>
</dbReference>
<dbReference type="EMBL" id="CP029619">
    <property type="protein sequence ID" value="AWN81501.1"/>
    <property type="molecule type" value="Genomic_DNA"/>
</dbReference>
<dbReference type="PROSITE" id="PS50929">
    <property type="entry name" value="ABC_TM1F"/>
    <property type="match status" value="1"/>
</dbReference>
<dbReference type="GO" id="GO:0140359">
    <property type="term" value="F:ABC-type transporter activity"/>
    <property type="evidence" value="ECO:0007669"/>
    <property type="project" value="InterPro"/>
</dbReference>
<keyword evidence="8 9" id="KW-0472">Membrane</keyword>
<dbReference type="SUPFAM" id="SSF52540">
    <property type="entry name" value="P-loop containing nucleoside triphosphate hydrolases"/>
    <property type="match status" value="1"/>
</dbReference>
<keyword evidence="6 12" id="KW-0067">ATP-binding</keyword>
<dbReference type="InterPro" id="IPR027417">
    <property type="entry name" value="P-loop_NTPase"/>
</dbReference>
<dbReference type="InterPro" id="IPR036640">
    <property type="entry name" value="ABC1_TM_sf"/>
</dbReference>
<feature type="transmembrane region" description="Helical" evidence="9">
    <location>
        <begin position="17"/>
        <end position="34"/>
    </location>
</feature>
<dbReference type="RefSeq" id="WP_109996954.1">
    <property type="nucleotide sequence ID" value="NZ_CP029619.1"/>
</dbReference>
<keyword evidence="4 9" id="KW-0812">Transmembrane</keyword>
<dbReference type="InterPro" id="IPR017871">
    <property type="entry name" value="ABC_transporter-like_CS"/>
</dbReference>
<evidence type="ECO:0000256" key="4">
    <source>
        <dbReference type="ARBA" id="ARBA00022692"/>
    </source>
</evidence>
<proteinExistence type="predicted"/>
<evidence type="ECO:0000256" key="7">
    <source>
        <dbReference type="ARBA" id="ARBA00022989"/>
    </source>
</evidence>
<dbReference type="GO" id="GO:0005886">
    <property type="term" value="C:plasma membrane"/>
    <property type="evidence" value="ECO:0007669"/>
    <property type="project" value="UniProtKB-SubCell"/>
</dbReference>
<dbReference type="InterPro" id="IPR011527">
    <property type="entry name" value="ABC1_TM_dom"/>
</dbReference>
<evidence type="ECO:0000256" key="8">
    <source>
        <dbReference type="ARBA" id="ARBA00023136"/>
    </source>
</evidence>
<dbReference type="FunFam" id="3.40.50.300:FF:000221">
    <property type="entry name" value="Multidrug ABC transporter ATP-binding protein"/>
    <property type="match status" value="1"/>
</dbReference>
<dbReference type="InterPro" id="IPR003593">
    <property type="entry name" value="AAA+_ATPase"/>
</dbReference>
<keyword evidence="3" id="KW-1003">Cell membrane</keyword>
<feature type="transmembrane region" description="Helical" evidence="9">
    <location>
        <begin position="243"/>
        <end position="264"/>
    </location>
</feature>
<dbReference type="PANTHER" id="PTHR24221:SF654">
    <property type="entry name" value="ATP-BINDING CASSETTE SUB-FAMILY B MEMBER 6"/>
    <property type="match status" value="1"/>
</dbReference>
<evidence type="ECO:0000259" key="11">
    <source>
        <dbReference type="PROSITE" id="PS50929"/>
    </source>
</evidence>
<keyword evidence="7 9" id="KW-1133">Transmembrane helix</keyword>
<dbReference type="Pfam" id="PF00664">
    <property type="entry name" value="ABC_membrane"/>
    <property type="match status" value="1"/>
</dbReference>
<feature type="domain" description="ABC transmembrane type-1" evidence="11">
    <location>
        <begin position="38"/>
        <end position="302"/>
    </location>
</feature>
<dbReference type="PANTHER" id="PTHR24221">
    <property type="entry name" value="ATP-BINDING CASSETTE SUB-FAMILY B"/>
    <property type="match status" value="1"/>
</dbReference>
<feature type="domain" description="ABC transporter" evidence="10">
    <location>
        <begin position="336"/>
        <end position="570"/>
    </location>
</feature>
<dbReference type="GO" id="GO:0034040">
    <property type="term" value="F:ATPase-coupled lipid transmembrane transporter activity"/>
    <property type="evidence" value="ECO:0007669"/>
    <property type="project" value="TreeGrafter"/>
</dbReference>
<evidence type="ECO:0000256" key="9">
    <source>
        <dbReference type="SAM" id="Phobius"/>
    </source>
</evidence>
<dbReference type="Gene3D" id="1.20.1560.10">
    <property type="entry name" value="ABC transporter type 1, transmembrane domain"/>
    <property type="match status" value="1"/>
</dbReference>
<sequence>MILFRYILRTLYPFKRYLVALLVVLLIYSTNVFFKTQVIKNLVDYVANASATKDSIGRLIGHFMAALFIELLAFRLQEWCTLRYEPALQNHITTLTFQHTLKHSYRFFQSHFSGSLVANINNMATAIPTMVRIFLYDYVTNFLLILVSLITLWRVSSWCALLVVVWFLLTLFTSMLTTKYALNLANHTAKEEGKLLGYIGDIFSNIIVTRLFSAQPFTLKHLGRLQAAYCQSSQKYGWFTLKFYLFQSIGFQCYQSISILFLIYMHRKNLVTAGDFAMTLSMNLIVTEGLWKLFERMQEFNTLWGKVSQSVHVLLKEPEIQDRSGAIPLIVKSGSISFKEVTFSHSKTTKLFDKETIHIGAKQKVGLAGYSGSGKTTFFKLITRLFDVEQGAILIDGQNISSITQKSLYKAISVVPQECNLFHTTILENIRYGNPHASDSEVTEAAKRACAHEFIEELPYQYKTMVGEGGLNLSGGQRQRIAIARAILKDAPIVLLDEVTANLDVQTENRIYTSLKSLIEDKTALIITHHLDLLKDMDRILVFNKGKIVEDGMHKQLVAKRGLYNALWEMGERKS</sequence>